<accession>A0ABD3DVP4</accession>
<evidence type="ECO:0000313" key="1">
    <source>
        <dbReference type="EMBL" id="KAL3645974.1"/>
    </source>
</evidence>
<name>A0ABD3DVP4_9LAMI</name>
<comment type="caution">
    <text evidence="1">The sequence shown here is derived from an EMBL/GenBank/DDBJ whole genome shotgun (WGS) entry which is preliminary data.</text>
</comment>
<proteinExistence type="predicted"/>
<reference evidence="2" key="1">
    <citation type="journal article" date="2024" name="IScience">
        <title>Strigolactones Initiate the Formation of Haustorium-like Structures in Castilleja.</title>
        <authorList>
            <person name="Buerger M."/>
            <person name="Peterson D."/>
            <person name="Chory J."/>
        </authorList>
    </citation>
    <scope>NUCLEOTIDE SEQUENCE [LARGE SCALE GENOMIC DNA]</scope>
</reference>
<sequence>MAPQLPYDHMLIDNGTRKLCCTETETRTGNGNGGKRQF</sequence>
<dbReference type="Proteomes" id="UP001632038">
    <property type="component" value="Unassembled WGS sequence"/>
</dbReference>
<protein>
    <submittedName>
        <fullName evidence="1">Uncharacterized protein</fullName>
    </submittedName>
</protein>
<keyword evidence="2" id="KW-1185">Reference proteome</keyword>
<evidence type="ECO:0000313" key="2">
    <source>
        <dbReference type="Proteomes" id="UP001632038"/>
    </source>
</evidence>
<gene>
    <name evidence="1" type="ORF">CASFOL_011154</name>
</gene>
<organism evidence="1 2">
    <name type="scientific">Castilleja foliolosa</name>
    <dbReference type="NCBI Taxonomy" id="1961234"/>
    <lineage>
        <taxon>Eukaryota</taxon>
        <taxon>Viridiplantae</taxon>
        <taxon>Streptophyta</taxon>
        <taxon>Embryophyta</taxon>
        <taxon>Tracheophyta</taxon>
        <taxon>Spermatophyta</taxon>
        <taxon>Magnoliopsida</taxon>
        <taxon>eudicotyledons</taxon>
        <taxon>Gunneridae</taxon>
        <taxon>Pentapetalae</taxon>
        <taxon>asterids</taxon>
        <taxon>lamiids</taxon>
        <taxon>Lamiales</taxon>
        <taxon>Orobanchaceae</taxon>
        <taxon>Pedicularideae</taxon>
        <taxon>Castillejinae</taxon>
        <taxon>Castilleja</taxon>
    </lineage>
</organism>
<dbReference type="AlphaFoldDB" id="A0ABD3DVP4"/>
<dbReference type="EMBL" id="JAVIJP010000013">
    <property type="protein sequence ID" value="KAL3645974.1"/>
    <property type="molecule type" value="Genomic_DNA"/>
</dbReference>